<accession>A0A0A1UHS5</accession>
<organism evidence="1 2">
    <name type="scientific">Rhizoctonia solani AG-3 Rhs1AP</name>
    <dbReference type="NCBI Taxonomy" id="1086054"/>
    <lineage>
        <taxon>Eukaryota</taxon>
        <taxon>Fungi</taxon>
        <taxon>Dikarya</taxon>
        <taxon>Basidiomycota</taxon>
        <taxon>Agaricomycotina</taxon>
        <taxon>Agaricomycetes</taxon>
        <taxon>Cantharellales</taxon>
        <taxon>Ceratobasidiaceae</taxon>
        <taxon>Rhizoctonia</taxon>
    </lineage>
</organism>
<sequence length="22" mass="2387">MTIVSALPLPPLSLQVGHRNNE</sequence>
<dbReference type="AlphaFoldDB" id="A0A0A1UHS5"/>
<proteinExistence type="predicted"/>
<protein>
    <submittedName>
        <fullName evidence="1">Uncharacterized protein</fullName>
    </submittedName>
</protein>
<evidence type="ECO:0000313" key="1">
    <source>
        <dbReference type="EMBL" id="EUC58464.1"/>
    </source>
</evidence>
<dbReference type="Proteomes" id="UP000030108">
    <property type="component" value="Unassembled WGS sequence"/>
</dbReference>
<comment type="caution">
    <text evidence="1">The sequence shown here is derived from an EMBL/GenBank/DDBJ whole genome shotgun (WGS) entry which is preliminary data.</text>
</comment>
<name>A0A0A1UHS5_9AGAM</name>
<evidence type="ECO:0000313" key="2">
    <source>
        <dbReference type="Proteomes" id="UP000030108"/>
    </source>
</evidence>
<reference evidence="2" key="1">
    <citation type="journal article" date="2014" name="Genome Announc.">
        <title>Draft genome sequence of the plant-pathogenic soil fungus Rhizoctonia solani anastomosis group 3 strain Rhs1AP.</title>
        <authorList>
            <person name="Cubeta M.A."/>
            <person name="Thomas E."/>
            <person name="Dean R.A."/>
            <person name="Jabaji S."/>
            <person name="Neate S.M."/>
            <person name="Tavantzis S."/>
            <person name="Toda T."/>
            <person name="Vilgalys R."/>
            <person name="Bharathan N."/>
            <person name="Fedorova-Abrams N."/>
            <person name="Pakala S.B."/>
            <person name="Pakala S.M."/>
            <person name="Zafar N."/>
            <person name="Joardar V."/>
            <person name="Losada L."/>
            <person name="Nierman W.C."/>
        </authorList>
    </citation>
    <scope>NUCLEOTIDE SEQUENCE [LARGE SCALE GENOMIC DNA]</scope>
    <source>
        <strain evidence="2">AG-3</strain>
    </source>
</reference>
<gene>
    <name evidence="1" type="ORF">RSOL_256090</name>
</gene>
<dbReference type="EMBL" id="JATN01000321">
    <property type="protein sequence ID" value="EUC58464.1"/>
    <property type="molecule type" value="Genomic_DNA"/>
</dbReference>